<dbReference type="AlphaFoldDB" id="A0A9W8J2V3"/>
<keyword evidence="3" id="KW-1185">Reference proteome</keyword>
<evidence type="ECO:0000256" key="1">
    <source>
        <dbReference type="SAM" id="MobiDB-lite"/>
    </source>
</evidence>
<sequence>MPPDDTLLSQTAGKEASDTITTSEASVLPVHRLPPEIMGIIFKYYVASGGGQAQSILSEHPFSAKPIPSMPDRRDWPILNFFTLPAVQKAVLMGLIHDSSNLRPTSRIPWNQLTHLYLGKQVPYAKALMVLKTAKALEQGCFDLANSRFLNYMPTNITLLRESDGFLPNLKDLTFLRSSPFGTPFSDYGQFSWPNLIGLRLCIKDRLSWNSSTPLPFGSLTNLHLRTSNATEFGTGVAPILNACPLLASLTLDLELEEYGPLFEFLTLDPARPHLVHLADLKIFWGDGLCYSSDSAFPHALVHEMLASRTDICAKPEEGSEHRSPATAVALDDFSLKKFTLWLGGRPSTNEIAKIRRSFAGLECFMEISVFGRIIWTAKEVWDEIPLDHWDYGVGPMLDSEDGLILNSNDDFWYDYESDYE</sequence>
<evidence type="ECO:0000313" key="2">
    <source>
        <dbReference type="EMBL" id="KAJ2923485.1"/>
    </source>
</evidence>
<dbReference type="EMBL" id="JANBPK010001330">
    <property type="protein sequence ID" value="KAJ2923485.1"/>
    <property type="molecule type" value="Genomic_DNA"/>
</dbReference>
<dbReference type="OrthoDB" id="3038759at2759"/>
<proteinExistence type="predicted"/>
<feature type="region of interest" description="Disordered" evidence="1">
    <location>
        <begin position="1"/>
        <end position="20"/>
    </location>
</feature>
<organism evidence="2 3">
    <name type="scientific">Candolleomyces eurysporus</name>
    <dbReference type="NCBI Taxonomy" id="2828524"/>
    <lineage>
        <taxon>Eukaryota</taxon>
        <taxon>Fungi</taxon>
        <taxon>Dikarya</taxon>
        <taxon>Basidiomycota</taxon>
        <taxon>Agaricomycotina</taxon>
        <taxon>Agaricomycetes</taxon>
        <taxon>Agaricomycetidae</taxon>
        <taxon>Agaricales</taxon>
        <taxon>Agaricineae</taxon>
        <taxon>Psathyrellaceae</taxon>
        <taxon>Candolleomyces</taxon>
    </lineage>
</organism>
<name>A0A9W8J2V3_9AGAR</name>
<feature type="non-terminal residue" evidence="2">
    <location>
        <position position="421"/>
    </location>
</feature>
<evidence type="ECO:0000313" key="3">
    <source>
        <dbReference type="Proteomes" id="UP001140091"/>
    </source>
</evidence>
<reference evidence="2" key="1">
    <citation type="submission" date="2022-06" db="EMBL/GenBank/DDBJ databases">
        <title>Genome Sequence of Candolleomyces eurysporus.</title>
        <authorList>
            <person name="Buettner E."/>
        </authorList>
    </citation>
    <scope>NUCLEOTIDE SEQUENCE</scope>
    <source>
        <strain evidence="2">VTCC 930004</strain>
    </source>
</reference>
<feature type="compositionally biased region" description="Polar residues" evidence="1">
    <location>
        <begin position="7"/>
        <end position="20"/>
    </location>
</feature>
<accession>A0A9W8J2V3</accession>
<comment type="caution">
    <text evidence="2">The sequence shown here is derived from an EMBL/GenBank/DDBJ whole genome shotgun (WGS) entry which is preliminary data.</text>
</comment>
<dbReference type="Proteomes" id="UP001140091">
    <property type="component" value="Unassembled WGS sequence"/>
</dbReference>
<protein>
    <submittedName>
        <fullName evidence="2">Uncharacterized protein</fullName>
    </submittedName>
</protein>
<gene>
    <name evidence="2" type="ORF">H1R20_g13610</name>
</gene>